<dbReference type="Gene3D" id="1.10.10.1450">
    <property type="match status" value="1"/>
</dbReference>
<dbReference type="PANTHER" id="PTHR46060">
    <property type="entry name" value="MARINER MOS1 TRANSPOSASE-LIKE PROTEIN"/>
    <property type="match status" value="1"/>
</dbReference>
<evidence type="ECO:0000259" key="2">
    <source>
        <dbReference type="Pfam" id="PF17906"/>
    </source>
</evidence>
<feature type="domain" description="Mos1 transposase HTH" evidence="2">
    <location>
        <begin position="6"/>
        <end position="50"/>
    </location>
</feature>
<keyword evidence="4" id="KW-1185">Reference proteome</keyword>
<evidence type="ECO:0000313" key="4">
    <source>
        <dbReference type="Proteomes" id="UP000053825"/>
    </source>
</evidence>
<organism evidence="3 4">
    <name type="scientific">Habropoda laboriosa</name>
    <dbReference type="NCBI Taxonomy" id="597456"/>
    <lineage>
        <taxon>Eukaryota</taxon>
        <taxon>Metazoa</taxon>
        <taxon>Ecdysozoa</taxon>
        <taxon>Arthropoda</taxon>
        <taxon>Hexapoda</taxon>
        <taxon>Insecta</taxon>
        <taxon>Pterygota</taxon>
        <taxon>Neoptera</taxon>
        <taxon>Endopterygota</taxon>
        <taxon>Hymenoptera</taxon>
        <taxon>Apocrita</taxon>
        <taxon>Aculeata</taxon>
        <taxon>Apoidea</taxon>
        <taxon>Anthophila</taxon>
        <taxon>Apidae</taxon>
        <taxon>Habropoda</taxon>
    </lineage>
</organism>
<name>A0A0L7QS31_9HYME</name>
<feature type="region of interest" description="Disordered" evidence="1">
    <location>
        <begin position="51"/>
        <end position="73"/>
    </location>
</feature>
<proteinExistence type="predicted"/>
<dbReference type="InterPro" id="IPR041426">
    <property type="entry name" value="Mos1_HTH"/>
</dbReference>
<evidence type="ECO:0000313" key="3">
    <source>
        <dbReference type="EMBL" id="KOC61316.1"/>
    </source>
</evidence>
<dbReference type="Proteomes" id="UP000053825">
    <property type="component" value="Unassembled WGS sequence"/>
</dbReference>
<gene>
    <name evidence="3" type="ORF">WH47_06936</name>
</gene>
<feature type="compositionally biased region" description="Polar residues" evidence="1">
    <location>
        <begin position="63"/>
        <end position="73"/>
    </location>
</feature>
<dbReference type="EMBL" id="KQ414773">
    <property type="protein sequence ID" value="KOC61316.1"/>
    <property type="molecule type" value="Genomic_DNA"/>
</dbReference>
<sequence length="73" mass="8495">MNKEQRINIKFCVKNGIGAKKTLQMLKIAYGDNCLSQTQVFEWHRRFREGREDVDDDKRSGRSIETMTAENSA</sequence>
<dbReference type="PANTHER" id="PTHR46060:SF1">
    <property type="entry name" value="MARINER MOS1 TRANSPOSASE-LIKE PROTEIN"/>
    <property type="match status" value="1"/>
</dbReference>
<dbReference type="InterPro" id="IPR052709">
    <property type="entry name" value="Transposase-MT_Hybrid"/>
</dbReference>
<evidence type="ECO:0000256" key="1">
    <source>
        <dbReference type="SAM" id="MobiDB-lite"/>
    </source>
</evidence>
<dbReference type="AlphaFoldDB" id="A0A0L7QS31"/>
<reference evidence="3 4" key="1">
    <citation type="submission" date="2015-07" db="EMBL/GenBank/DDBJ databases">
        <title>The genome of Habropoda laboriosa.</title>
        <authorList>
            <person name="Pan H."/>
            <person name="Kapheim K."/>
        </authorList>
    </citation>
    <scope>NUCLEOTIDE SEQUENCE [LARGE SCALE GENOMIC DNA]</scope>
    <source>
        <strain evidence="3">0110345459</strain>
    </source>
</reference>
<dbReference type="Pfam" id="PF17906">
    <property type="entry name" value="HTH_48"/>
    <property type="match status" value="1"/>
</dbReference>
<dbReference type="STRING" id="597456.A0A0L7QS31"/>
<protein>
    <recommendedName>
        <fullName evidence="2">Mos1 transposase HTH domain-containing protein</fullName>
    </recommendedName>
</protein>
<accession>A0A0L7QS31</accession>